<evidence type="ECO:0000256" key="4">
    <source>
        <dbReference type="ARBA" id="ARBA00023136"/>
    </source>
</evidence>
<keyword evidence="7" id="KW-1185">Reference proteome</keyword>
<dbReference type="PANTHER" id="PTHR37359:SF1">
    <property type="entry name" value="TRANSMEMBRANE PROTEIN 253"/>
    <property type="match status" value="1"/>
</dbReference>
<sequence>MDRKKVEGMIQSYQDEMKDIRECLEFLQMTQNMFQEGLYQVFFRERPLPRPVPVSSTPEQLREVRIGRWFGTVVNTRLLITGVVQVLGAVASILTTVSFVCMDFRCSVSMMTPVWCGIFYVATGGFAIEVQRKPKKVKVSALMGLNIFSLILGFCAVLTHSLHIATQTSMSSREQWVGAYVAKGSSIFFTLQCVLASAYTLFLIWRGLSRYSAPYRQSYCALPQGGEEQSDLLLSADSGEFSL</sequence>
<dbReference type="PANTHER" id="PTHR37359">
    <property type="entry name" value="TRANSMEMBRANE PROTEIN 253"/>
    <property type="match status" value="1"/>
</dbReference>
<keyword evidence="4 5" id="KW-0472">Membrane</keyword>
<evidence type="ECO:0000313" key="7">
    <source>
        <dbReference type="Proteomes" id="UP001046870"/>
    </source>
</evidence>
<gene>
    <name evidence="6" type="ORF">MATL_G00199930</name>
</gene>
<protein>
    <submittedName>
        <fullName evidence="6">Uncharacterized protein</fullName>
    </submittedName>
</protein>
<proteinExistence type="predicted"/>
<dbReference type="AlphaFoldDB" id="A0A9D3SZJ9"/>
<dbReference type="Proteomes" id="UP001046870">
    <property type="component" value="Chromosome 17"/>
</dbReference>
<evidence type="ECO:0000256" key="5">
    <source>
        <dbReference type="SAM" id="Phobius"/>
    </source>
</evidence>
<comment type="caution">
    <text evidence="6">The sequence shown here is derived from an EMBL/GenBank/DDBJ whole genome shotgun (WGS) entry which is preliminary data.</text>
</comment>
<dbReference type="InterPro" id="IPR007237">
    <property type="entry name" value="CD20-like"/>
</dbReference>
<dbReference type="OrthoDB" id="8932019at2759"/>
<organism evidence="6 7">
    <name type="scientific">Megalops atlanticus</name>
    <name type="common">Tarpon</name>
    <name type="synonym">Clupea gigantea</name>
    <dbReference type="NCBI Taxonomy" id="7932"/>
    <lineage>
        <taxon>Eukaryota</taxon>
        <taxon>Metazoa</taxon>
        <taxon>Chordata</taxon>
        <taxon>Craniata</taxon>
        <taxon>Vertebrata</taxon>
        <taxon>Euteleostomi</taxon>
        <taxon>Actinopterygii</taxon>
        <taxon>Neopterygii</taxon>
        <taxon>Teleostei</taxon>
        <taxon>Elopiformes</taxon>
        <taxon>Megalopidae</taxon>
        <taxon>Megalops</taxon>
    </lineage>
</organism>
<reference evidence="6" key="1">
    <citation type="submission" date="2021-01" db="EMBL/GenBank/DDBJ databases">
        <authorList>
            <person name="Zahm M."/>
            <person name="Roques C."/>
            <person name="Cabau C."/>
            <person name="Klopp C."/>
            <person name="Donnadieu C."/>
            <person name="Jouanno E."/>
            <person name="Lampietro C."/>
            <person name="Louis A."/>
            <person name="Herpin A."/>
            <person name="Echchiki A."/>
            <person name="Berthelot C."/>
            <person name="Parey E."/>
            <person name="Roest-Crollius H."/>
            <person name="Braasch I."/>
            <person name="Postlethwait J."/>
            <person name="Bobe J."/>
            <person name="Montfort J."/>
            <person name="Bouchez O."/>
            <person name="Begum T."/>
            <person name="Mejri S."/>
            <person name="Adams A."/>
            <person name="Chen W.-J."/>
            <person name="Guiguen Y."/>
        </authorList>
    </citation>
    <scope>NUCLEOTIDE SEQUENCE</scope>
    <source>
        <strain evidence="6">YG-15Mar2019-1</strain>
        <tissue evidence="6">Brain</tissue>
    </source>
</reference>
<feature type="transmembrane region" description="Helical" evidence="5">
    <location>
        <begin position="142"/>
        <end position="166"/>
    </location>
</feature>
<dbReference type="InterPro" id="IPR038874">
    <property type="entry name" value="TMEM253"/>
</dbReference>
<dbReference type="Pfam" id="PF04103">
    <property type="entry name" value="CD20"/>
    <property type="match status" value="1"/>
</dbReference>
<feature type="transmembrane region" description="Helical" evidence="5">
    <location>
        <begin position="78"/>
        <end position="100"/>
    </location>
</feature>
<feature type="transmembrane region" description="Helical" evidence="5">
    <location>
        <begin position="112"/>
        <end position="130"/>
    </location>
</feature>
<evidence type="ECO:0000256" key="3">
    <source>
        <dbReference type="ARBA" id="ARBA00022989"/>
    </source>
</evidence>
<comment type="subcellular location">
    <subcellularLocation>
        <location evidence="1">Membrane</location>
        <topology evidence="1">Multi-pass membrane protein</topology>
    </subcellularLocation>
</comment>
<accession>A0A9D3SZJ9</accession>
<name>A0A9D3SZJ9_MEGAT</name>
<dbReference type="GO" id="GO:0016020">
    <property type="term" value="C:membrane"/>
    <property type="evidence" value="ECO:0007669"/>
    <property type="project" value="UniProtKB-SubCell"/>
</dbReference>
<feature type="transmembrane region" description="Helical" evidence="5">
    <location>
        <begin position="186"/>
        <end position="208"/>
    </location>
</feature>
<evidence type="ECO:0000313" key="6">
    <source>
        <dbReference type="EMBL" id="KAG7462189.1"/>
    </source>
</evidence>
<evidence type="ECO:0000256" key="1">
    <source>
        <dbReference type="ARBA" id="ARBA00004141"/>
    </source>
</evidence>
<keyword evidence="2 5" id="KW-0812">Transmembrane</keyword>
<dbReference type="EMBL" id="JAFDVH010000017">
    <property type="protein sequence ID" value="KAG7462189.1"/>
    <property type="molecule type" value="Genomic_DNA"/>
</dbReference>
<evidence type="ECO:0000256" key="2">
    <source>
        <dbReference type="ARBA" id="ARBA00022692"/>
    </source>
</evidence>
<keyword evidence="3 5" id="KW-1133">Transmembrane helix</keyword>